<feature type="compositionally biased region" description="Basic and acidic residues" evidence="1">
    <location>
        <begin position="337"/>
        <end position="359"/>
    </location>
</feature>
<reference evidence="4" key="1">
    <citation type="journal article" date="2014" name="Genome Announc.">
        <title>Genome sequence and annotation of Acremonium chrysogenum, producer of the beta-lactam antibiotic cephalosporin C.</title>
        <authorList>
            <person name="Terfehr D."/>
            <person name="Dahlmann T.A."/>
            <person name="Specht T."/>
            <person name="Zadra I."/>
            <person name="Kuernsteiner H."/>
            <person name="Kueck U."/>
        </authorList>
    </citation>
    <scope>NUCLEOTIDE SEQUENCE [LARGE SCALE GENOMIC DNA]</scope>
    <source>
        <strain evidence="4">ATCC 11550 / CBS 779.69 / DSM 880 / IAM 14645 / JCM 23072 / IMI 49137</strain>
    </source>
</reference>
<organism evidence="3 4">
    <name type="scientific">Hapsidospora chrysogenum (strain ATCC 11550 / CBS 779.69 / DSM 880 / IAM 14645 / JCM 23072 / IMI 49137)</name>
    <name type="common">Acremonium chrysogenum</name>
    <dbReference type="NCBI Taxonomy" id="857340"/>
    <lineage>
        <taxon>Eukaryota</taxon>
        <taxon>Fungi</taxon>
        <taxon>Dikarya</taxon>
        <taxon>Ascomycota</taxon>
        <taxon>Pezizomycotina</taxon>
        <taxon>Sordariomycetes</taxon>
        <taxon>Hypocreomycetidae</taxon>
        <taxon>Hypocreales</taxon>
        <taxon>Bionectriaceae</taxon>
        <taxon>Hapsidospora</taxon>
    </lineage>
</organism>
<dbReference type="Pfam" id="PF00226">
    <property type="entry name" value="DnaJ"/>
    <property type="match status" value="1"/>
</dbReference>
<proteinExistence type="predicted"/>
<feature type="compositionally biased region" description="Basic and acidic residues" evidence="1">
    <location>
        <begin position="131"/>
        <end position="229"/>
    </location>
</feature>
<feature type="compositionally biased region" description="Basic residues" evidence="1">
    <location>
        <begin position="454"/>
        <end position="464"/>
    </location>
</feature>
<dbReference type="InterPro" id="IPR018253">
    <property type="entry name" value="DnaJ_domain_CS"/>
</dbReference>
<dbReference type="PRINTS" id="PR00625">
    <property type="entry name" value="JDOMAIN"/>
</dbReference>
<evidence type="ECO:0000313" key="4">
    <source>
        <dbReference type="Proteomes" id="UP000029964"/>
    </source>
</evidence>
<feature type="compositionally biased region" description="Polar residues" evidence="1">
    <location>
        <begin position="84"/>
        <end position="96"/>
    </location>
</feature>
<dbReference type="STRING" id="857340.A0A086SY00"/>
<dbReference type="CDD" id="cd06257">
    <property type="entry name" value="DnaJ"/>
    <property type="match status" value="1"/>
</dbReference>
<feature type="domain" description="J" evidence="2">
    <location>
        <begin position="7"/>
        <end position="75"/>
    </location>
</feature>
<comment type="caution">
    <text evidence="3">The sequence shown here is derived from an EMBL/GenBank/DDBJ whole genome shotgun (WGS) entry which is preliminary data.</text>
</comment>
<accession>A0A086SY00</accession>
<dbReference type="PROSITE" id="PS50076">
    <property type="entry name" value="DNAJ_2"/>
    <property type="match status" value="1"/>
</dbReference>
<protein>
    <submittedName>
        <fullName evidence="3">DnaJ subfamily B member-like protein</fullName>
    </submittedName>
</protein>
<evidence type="ECO:0000256" key="1">
    <source>
        <dbReference type="SAM" id="MobiDB-lite"/>
    </source>
</evidence>
<feature type="compositionally biased region" description="Basic and acidic residues" evidence="1">
    <location>
        <begin position="249"/>
        <end position="272"/>
    </location>
</feature>
<gene>
    <name evidence="3" type="ORF">ACRE_072900</name>
</gene>
<dbReference type="FunFam" id="1.10.287.110:FF:000073">
    <property type="entry name" value="DnaJ domain protein"/>
    <property type="match status" value="1"/>
</dbReference>
<dbReference type="InterPro" id="IPR050817">
    <property type="entry name" value="DjlA_DnaK_co-chaperone"/>
</dbReference>
<dbReference type="Proteomes" id="UP000029964">
    <property type="component" value="Unassembled WGS sequence"/>
</dbReference>
<sequence>MSTPTMDPYKVLGVDKDAQITEIRQAHRKLVLKCHPDKVQDPELKAQKQDEFQKVQRAYEILSDEKERQKYDDKIRLAELRQQFQNKANSSATRSSPKVYEVRTVDPTSRSYTTAPPPASNVKIYASYSRSYEEDRSRAKGYYDADIRIPRRETFSDRPSKREVERDRERAEKEREREKRRARKEKEAAEELRRAEKAAKKERNKAKDKQRSKEQKREKEEKRRERSEAYIESYDEDEPPPLPRQSSKTYDERRERSSHRDETPPRDHDEFLYQKNYARAYIQRSQNSATDRYRQPPAAPTPPPAGESVYPPPAEEEVRRSSARSRRGSADVPPSMPKERSYHRSSREPVLDEAYEAHIVDASPAARSARRYAGGPPDVVDSPPRGISRTHTMPADIPSARPVPVPPRRSATYTDSYGSPEYSANRGRHRSKNMPQVAEVLDSEDSEVEYERQRRSKHRGSRRTRSPESPAGGAEIRYQVNDGRTKLHSYSGSYSRRLESDQGYYHEPSSRPIYREPSYLSPASSSYKVKQSKAYNVEDVAYSNYGMPHYQEGMSAARA</sequence>
<dbReference type="PROSITE" id="PS00636">
    <property type="entry name" value="DNAJ_1"/>
    <property type="match status" value="1"/>
</dbReference>
<feature type="compositionally biased region" description="Low complexity" evidence="1">
    <location>
        <begin position="362"/>
        <end position="377"/>
    </location>
</feature>
<keyword evidence="4" id="KW-1185">Reference proteome</keyword>
<dbReference type="PANTHER" id="PTHR24074">
    <property type="entry name" value="CO-CHAPERONE PROTEIN DJLA"/>
    <property type="match status" value="1"/>
</dbReference>
<dbReference type="HOGENOM" id="CLU_457824_0_0_1"/>
<dbReference type="InterPro" id="IPR036869">
    <property type="entry name" value="J_dom_sf"/>
</dbReference>
<dbReference type="EMBL" id="JPKY01000108">
    <property type="protein sequence ID" value="KFH41982.1"/>
    <property type="molecule type" value="Genomic_DNA"/>
</dbReference>
<dbReference type="SMART" id="SM00271">
    <property type="entry name" value="DnaJ"/>
    <property type="match status" value="1"/>
</dbReference>
<dbReference type="Gene3D" id="1.10.287.110">
    <property type="entry name" value="DnaJ domain"/>
    <property type="match status" value="1"/>
</dbReference>
<dbReference type="InterPro" id="IPR001623">
    <property type="entry name" value="DnaJ_domain"/>
</dbReference>
<name>A0A086SY00_HAPC1</name>
<evidence type="ECO:0000313" key="3">
    <source>
        <dbReference type="EMBL" id="KFH41982.1"/>
    </source>
</evidence>
<dbReference type="OrthoDB" id="10250354at2759"/>
<evidence type="ECO:0000259" key="2">
    <source>
        <dbReference type="PROSITE" id="PS50076"/>
    </source>
</evidence>
<feature type="region of interest" description="Disordered" evidence="1">
    <location>
        <begin position="84"/>
        <end position="524"/>
    </location>
</feature>
<dbReference type="AlphaFoldDB" id="A0A086SY00"/>
<dbReference type="SUPFAM" id="SSF46565">
    <property type="entry name" value="Chaperone J-domain"/>
    <property type="match status" value="1"/>
</dbReference>
<feature type="compositionally biased region" description="Pro residues" evidence="1">
    <location>
        <begin position="297"/>
        <end position="313"/>
    </location>
</feature>